<dbReference type="Pfam" id="PF13521">
    <property type="entry name" value="AAA_28"/>
    <property type="match status" value="1"/>
</dbReference>
<gene>
    <name evidence="2" type="ORF">A3B90_02440</name>
</gene>
<dbReference type="InterPro" id="IPR027417">
    <property type="entry name" value="P-loop_NTPase"/>
</dbReference>
<protein>
    <recommendedName>
        <fullName evidence="1">NadR/Ttd14 AAA domain-containing protein</fullName>
    </recommendedName>
</protein>
<feature type="non-terminal residue" evidence="2">
    <location>
        <position position="172"/>
    </location>
</feature>
<dbReference type="Proteomes" id="UP000178742">
    <property type="component" value="Unassembled WGS sequence"/>
</dbReference>
<name>A0A1F6M442_9BACT</name>
<sequence>MKIAIIGTHSTGKTTILENLSDYFRELGKEVITLPEYARLCPFPINENTTLEAQKWILLSQITEENKIDHKDKILLSDRGTIDNFAYLYRIGQSEAIENFERCAVAHMRTYDFVFKTQKLSLAAKEDGIRTTDLEFRDMIDRLITHLLMKHSIKYLNLPETIDYETHVEFIG</sequence>
<proteinExistence type="predicted"/>
<dbReference type="EMBL" id="MFPX01000019">
    <property type="protein sequence ID" value="OGH66376.1"/>
    <property type="molecule type" value="Genomic_DNA"/>
</dbReference>
<dbReference type="STRING" id="1798676.A3B90_02440"/>
<reference evidence="2 3" key="1">
    <citation type="journal article" date="2016" name="Nat. Commun.">
        <title>Thousands of microbial genomes shed light on interconnected biogeochemical processes in an aquifer system.</title>
        <authorList>
            <person name="Anantharaman K."/>
            <person name="Brown C.T."/>
            <person name="Hug L.A."/>
            <person name="Sharon I."/>
            <person name="Castelle C.J."/>
            <person name="Probst A.J."/>
            <person name="Thomas B.C."/>
            <person name="Singh A."/>
            <person name="Wilkins M.J."/>
            <person name="Karaoz U."/>
            <person name="Brodie E.L."/>
            <person name="Williams K.H."/>
            <person name="Hubbard S.S."/>
            <person name="Banfield J.F."/>
        </authorList>
    </citation>
    <scope>NUCLEOTIDE SEQUENCE [LARGE SCALE GENOMIC DNA]</scope>
</reference>
<dbReference type="AlphaFoldDB" id="A0A1F6M442"/>
<feature type="domain" description="NadR/Ttd14 AAA" evidence="1">
    <location>
        <begin position="2"/>
        <end position="160"/>
    </location>
</feature>
<evidence type="ECO:0000313" key="3">
    <source>
        <dbReference type="Proteomes" id="UP000178742"/>
    </source>
</evidence>
<organism evidence="2 3">
    <name type="scientific">Candidatus Magasanikbacteria bacterium RIFCSPHIGHO2_02_FULL_41_13</name>
    <dbReference type="NCBI Taxonomy" id="1798676"/>
    <lineage>
        <taxon>Bacteria</taxon>
        <taxon>Candidatus Magasanikiibacteriota</taxon>
    </lineage>
</organism>
<comment type="caution">
    <text evidence="2">The sequence shown here is derived from an EMBL/GenBank/DDBJ whole genome shotgun (WGS) entry which is preliminary data.</text>
</comment>
<dbReference type="SUPFAM" id="SSF52540">
    <property type="entry name" value="P-loop containing nucleoside triphosphate hydrolases"/>
    <property type="match status" value="1"/>
</dbReference>
<evidence type="ECO:0000313" key="2">
    <source>
        <dbReference type="EMBL" id="OGH66376.1"/>
    </source>
</evidence>
<dbReference type="Gene3D" id="3.40.50.300">
    <property type="entry name" value="P-loop containing nucleotide triphosphate hydrolases"/>
    <property type="match status" value="1"/>
</dbReference>
<dbReference type="InterPro" id="IPR038727">
    <property type="entry name" value="NadR/Ttd14_AAA_dom"/>
</dbReference>
<accession>A0A1F6M442</accession>
<evidence type="ECO:0000259" key="1">
    <source>
        <dbReference type="Pfam" id="PF13521"/>
    </source>
</evidence>